<dbReference type="AlphaFoldDB" id="A0A0P1ISR3"/>
<evidence type="ECO:0000313" key="1">
    <source>
        <dbReference type="EMBL" id="CUK26522.1"/>
    </source>
</evidence>
<reference evidence="2" key="1">
    <citation type="submission" date="2015-09" db="EMBL/GenBank/DDBJ databases">
        <authorList>
            <person name="Rodrigo-Torres Lidia"/>
            <person name="Arahal R.David."/>
        </authorList>
    </citation>
    <scope>NUCLEOTIDE SEQUENCE [LARGE SCALE GENOMIC DNA]</scope>
    <source>
        <strain evidence="2">CECT 5114</strain>
    </source>
</reference>
<organism evidence="1 2">
    <name type="scientific">Cognatishimia activa</name>
    <dbReference type="NCBI Taxonomy" id="1715691"/>
    <lineage>
        <taxon>Bacteria</taxon>
        <taxon>Pseudomonadati</taxon>
        <taxon>Pseudomonadota</taxon>
        <taxon>Alphaproteobacteria</taxon>
        <taxon>Rhodobacterales</taxon>
        <taxon>Paracoccaceae</taxon>
        <taxon>Cognatishimia</taxon>
    </lineage>
</organism>
<evidence type="ECO:0000313" key="2">
    <source>
        <dbReference type="Proteomes" id="UP000051184"/>
    </source>
</evidence>
<dbReference type="Proteomes" id="UP000051184">
    <property type="component" value="Unassembled WGS sequence"/>
</dbReference>
<accession>A0A0P1ISR3</accession>
<name>A0A0P1ISR3_9RHOB</name>
<proteinExistence type="predicted"/>
<protein>
    <submittedName>
        <fullName evidence="1">Uncharacterized protein</fullName>
    </submittedName>
</protein>
<keyword evidence="2" id="KW-1185">Reference proteome</keyword>
<dbReference type="EMBL" id="CYUE01000020">
    <property type="protein sequence ID" value="CUK26522.1"/>
    <property type="molecule type" value="Genomic_DNA"/>
</dbReference>
<gene>
    <name evidence="1" type="ORF">TA5114_02337</name>
</gene>
<sequence>MVATADCESVQKSLDVATWPDRFMPPERPEAIEPKGVFGLCLYLQGTPKILNFPY</sequence>